<comment type="caution">
    <text evidence="8">The sequence shown here is derived from an EMBL/GenBank/DDBJ whole genome shotgun (WGS) entry which is preliminary data.</text>
</comment>
<dbReference type="GO" id="GO:0009279">
    <property type="term" value="C:cell outer membrane"/>
    <property type="evidence" value="ECO:0007669"/>
    <property type="project" value="UniProtKB-SubCell"/>
</dbReference>
<organism evidence="8 9">
    <name type="scientific">Chitinophaga dinghuensis</name>
    <dbReference type="NCBI Taxonomy" id="1539050"/>
    <lineage>
        <taxon>Bacteria</taxon>
        <taxon>Pseudomonadati</taxon>
        <taxon>Bacteroidota</taxon>
        <taxon>Chitinophagia</taxon>
        <taxon>Chitinophagales</taxon>
        <taxon>Chitinophagaceae</taxon>
        <taxon>Chitinophaga</taxon>
    </lineage>
</organism>
<protein>
    <submittedName>
        <fullName evidence="8">Putative outer membrane starch-binding protein</fullName>
    </submittedName>
</protein>
<evidence type="ECO:0000259" key="7">
    <source>
        <dbReference type="Pfam" id="PF14322"/>
    </source>
</evidence>
<dbReference type="Gene3D" id="1.25.40.390">
    <property type="match status" value="1"/>
</dbReference>
<dbReference type="RefSeq" id="WP_111590094.1">
    <property type="nucleotide sequence ID" value="NZ_QLMA01000001.1"/>
</dbReference>
<accession>A0A327WDG2</accession>
<evidence type="ECO:0000259" key="6">
    <source>
        <dbReference type="Pfam" id="PF07980"/>
    </source>
</evidence>
<keyword evidence="5" id="KW-0998">Cell outer membrane</keyword>
<dbReference type="Pfam" id="PF14322">
    <property type="entry name" value="SusD-like_3"/>
    <property type="match status" value="1"/>
</dbReference>
<evidence type="ECO:0000313" key="9">
    <source>
        <dbReference type="Proteomes" id="UP000249819"/>
    </source>
</evidence>
<sequence>MKKQTLYITLVTAGLFTAACNKDFLQRNPQTEISPDVYFNSAKDLETYSNAFYIGTPYSTDDINSDNVSYYSSAGEVDLMMEGGLNPNTVSQDGWNNWSDLRKYNYLLDNAHRASGDTAAIKHFIGIARFFRAKFYFAKLARYSDVPWYSHVLKNTDSALYAPRSPRAVIADSIMADLNYAIANIKPDEGNRTRVSKWTALALMSRFGLFEGTFRKYHTELGLSDKATPFLTAAVDAAQQIMANTRFQISNTGKGGADYRALFVSTSLASNPEIIQWYDCQQSLGVGNNSHTVLGWEWSVSNSLVESYLMADGTPFTAQPNYKQKTYLQVFANRDPRLAETVAYPGYSTTNDNRYYIPKPNLGGYDQLKFYPRDPAIRQGWNANYTALPIYRLAEVLLNFAEAKAELGTLTDADLTASVNKLRARVQMPDLSMSAANGNPDAVQAGLYPEVSGANKGVLLEIRRERRVELACEGLRLNDLNRWAAAARLEQAQQGMYVPALGPIDMTGDGIPDIAILANPGDTASLAGLAPDVKQNVSRFYLKDANGKDNNFYLDNNTSGHISFTRYRDNPRKFIGPKYFYRPIQLSETVLNPNLKQNFGW</sequence>
<evidence type="ECO:0000313" key="8">
    <source>
        <dbReference type="EMBL" id="RAJ87400.1"/>
    </source>
</evidence>
<dbReference type="EMBL" id="QLMA01000001">
    <property type="protein sequence ID" value="RAJ87400.1"/>
    <property type="molecule type" value="Genomic_DNA"/>
</dbReference>
<reference evidence="8 9" key="1">
    <citation type="submission" date="2018-06" db="EMBL/GenBank/DDBJ databases">
        <title>Genomic Encyclopedia of Archaeal and Bacterial Type Strains, Phase II (KMG-II): from individual species to whole genera.</title>
        <authorList>
            <person name="Goeker M."/>
        </authorList>
    </citation>
    <scope>NUCLEOTIDE SEQUENCE [LARGE SCALE GENOMIC DNA]</scope>
    <source>
        <strain evidence="8 9">DSM 29821</strain>
    </source>
</reference>
<evidence type="ECO:0000256" key="2">
    <source>
        <dbReference type="ARBA" id="ARBA00006275"/>
    </source>
</evidence>
<keyword evidence="9" id="KW-1185">Reference proteome</keyword>
<feature type="domain" description="SusD-like N-terminal" evidence="7">
    <location>
        <begin position="39"/>
        <end position="209"/>
    </location>
</feature>
<dbReference type="SUPFAM" id="SSF48452">
    <property type="entry name" value="TPR-like"/>
    <property type="match status" value="1"/>
</dbReference>
<evidence type="ECO:0000256" key="4">
    <source>
        <dbReference type="ARBA" id="ARBA00023136"/>
    </source>
</evidence>
<comment type="similarity">
    <text evidence="2">Belongs to the SusD family.</text>
</comment>
<evidence type="ECO:0000256" key="3">
    <source>
        <dbReference type="ARBA" id="ARBA00022729"/>
    </source>
</evidence>
<dbReference type="AlphaFoldDB" id="A0A327WDG2"/>
<proteinExistence type="inferred from homology"/>
<keyword evidence="3" id="KW-0732">Signal</keyword>
<dbReference type="OrthoDB" id="5694214at2"/>
<gene>
    <name evidence="8" type="ORF">CLV59_101149</name>
</gene>
<dbReference type="PROSITE" id="PS51257">
    <property type="entry name" value="PROKAR_LIPOPROTEIN"/>
    <property type="match status" value="1"/>
</dbReference>
<comment type="subcellular location">
    <subcellularLocation>
        <location evidence="1">Cell outer membrane</location>
    </subcellularLocation>
</comment>
<evidence type="ECO:0000256" key="5">
    <source>
        <dbReference type="ARBA" id="ARBA00023237"/>
    </source>
</evidence>
<dbReference type="Pfam" id="PF07980">
    <property type="entry name" value="SusD_RagB"/>
    <property type="match status" value="1"/>
</dbReference>
<dbReference type="InterPro" id="IPR012944">
    <property type="entry name" value="SusD_RagB_dom"/>
</dbReference>
<feature type="domain" description="RagB/SusD" evidence="6">
    <location>
        <begin position="298"/>
        <end position="601"/>
    </location>
</feature>
<dbReference type="InterPro" id="IPR011990">
    <property type="entry name" value="TPR-like_helical_dom_sf"/>
</dbReference>
<evidence type="ECO:0000256" key="1">
    <source>
        <dbReference type="ARBA" id="ARBA00004442"/>
    </source>
</evidence>
<dbReference type="InterPro" id="IPR033985">
    <property type="entry name" value="SusD-like_N"/>
</dbReference>
<dbReference type="Proteomes" id="UP000249819">
    <property type="component" value="Unassembled WGS sequence"/>
</dbReference>
<keyword evidence="4" id="KW-0472">Membrane</keyword>
<name>A0A327WDG2_9BACT</name>